<organism evidence="1">
    <name type="scientific">Arundo donax</name>
    <name type="common">Giant reed</name>
    <name type="synonym">Donax arundinaceus</name>
    <dbReference type="NCBI Taxonomy" id="35708"/>
    <lineage>
        <taxon>Eukaryota</taxon>
        <taxon>Viridiplantae</taxon>
        <taxon>Streptophyta</taxon>
        <taxon>Embryophyta</taxon>
        <taxon>Tracheophyta</taxon>
        <taxon>Spermatophyta</taxon>
        <taxon>Magnoliopsida</taxon>
        <taxon>Liliopsida</taxon>
        <taxon>Poales</taxon>
        <taxon>Poaceae</taxon>
        <taxon>PACMAD clade</taxon>
        <taxon>Arundinoideae</taxon>
        <taxon>Arundineae</taxon>
        <taxon>Arundo</taxon>
    </lineage>
</organism>
<evidence type="ECO:0000313" key="1">
    <source>
        <dbReference type="EMBL" id="JAD65177.1"/>
    </source>
</evidence>
<protein>
    <submittedName>
        <fullName evidence="1">AtpE</fullName>
    </submittedName>
</protein>
<reference evidence="1" key="1">
    <citation type="submission" date="2014-09" db="EMBL/GenBank/DDBJ databases">
        <authorList>
            <person name="Magalhaes I.L.F."/>
            <person name="Oliveira U."/>
            <person name="Santos F.R."/>
            <person name="Vidigal T.H.D.A."/>
            <person name="Brescovit A.D."/>
            <person name="Santos A.J."/>
        </authorList>
    </citation>
    <scope>NUCLEOTIDE SEQUENCE</scope>
    <source>
        <tissue evidence="1">Shoot tissue taken approximately 20 cm above the soil surface</tissue>
    </source>
</reference>
<proteinExistence type="predicted"/>
<accession>A0A0A9C0Y5</accession>
<name>A0A0A9C0Y5_ARUDO</name>
<dbReference type="AlphaFoldDB" id="A0A0A9C0Y5"/>
<sequence>MMQNWVVTLIQKKLNRHLK</sequence>
<reference evidence="1" key="2">
    <citation type="journal article" date="2015" name="Data Brief">
        <title>Shoot transcriptome of the giant reed, Arundo donax.</title>
        <authorList>
            <person name="Barrero R.A."/>
            <person name="Guerrero F.D."/>
            <person name="Moolhuijzen P."/>
            <person name="Goolsby J.A."/>
            <person name="Tidwell J."/>
            <person name="Bellgard S.E."/>
            <person name="Bellgard M.I."/>
        </authorList>
    </citation>
    <scope>NUCLEOTIDE SEQUENCE</scope>
    <source>
        <tissue evidence="1">Shoot tissue taken approximately 20 cm above the soil surface</tissue>
    </source>
</reference>
<dbReference type="EMBL" id="GBRH01232718">
    <property type="protein sequence ID" value="JAD65177.1"/>
    <property type="molecule type" value="Transcribed_RNA"/>
</dbReference>